<dbReference type="Proteomes" id="UP001234989">
    <property type="component" value="Chromosome 10"/>
</dbReference>
<dbReference type="GO" id="GO:0005524">
    <property type="term" value="F:ATP binding"/>
    <property type="evidence" value="ECO:0007669"/>
    <property type="project" value="UniProtKB-KW"/>
</dbReference>
<dbReference type="InterPro" id="IPR042197">
    <property type="entry name" value="Apaf_helical"/>
</dbReference>
<dbReference type="InterPro" id="IPR027417">
    <property type="entry name" value="P-loop_NTPase"/>
</dbReference>
<dbReference type="CDD" id="cd04852">
    <property type="entry name" value="Peptidases_S8_3"/>
    <property type="match status" value="1"/>
</dbReference>
<dbReference type="InterPro" id="IPR058922">
    <property type="entry name" value="WHD_DRP"/>
</dbReference>
<evidence type="ECO:0000256" key="3">
    <source>
        <dbReference type="ARBA" id="ARBA00022737"/>
    </source>
</evidence>
<evidence type="ECO:0000256" key="7">
    <source>
        <dbReference type="PROSITE-ProRule" id="PRU01240"/>
    </source>
</evidence>
<dbReference type="Pfam" id="PF23559">
    <property type="entry name" value="WHD_DRP"/>
    <property type="match status" value="1"/>
</dbReference>
<dbReference type="Gene3D" id="3.30.70.80">
    <property type="entry name" value="Peptidase S8 propeptide/proteinase inhibitor I9"/>
    <property type="match status" value="1"/>
</dbReference>
<accession>A0AAF0UV73</accession>
<sequence>MPVNMGQLTCLQTLQFFKVGLEKGCRIEELGCLNNLRGELMIRGLQLVCNREEVVKAYLQEKPYIFKLAYLWSHDESEDCEVNDEYVLDGLQPHPNLKKLVVVNYLRTRFPSWFSEELLPNLVELKLSGCRKCKEIPSLDQLKLLRHLELIGFHELECIGPTFYGVEVNKNANIQVFPLFKELVLWNMPRLTEWKEMQLLSTGNDGRDGVGVRMFPGLEKLRISNCPLLKSIPNHFEMLHELRLEIRYLNSELRKLLYDVFVIDHTPTLPLWKSGTTSKEDVRTSLVQSYKNVINGFSALLTPQEAEMISGMEGVISVFHSDPNTIKPHTTRSWDFVSLLEGTSLINAGEELPQNGNYGEDIIVGVIDTGVWPESSSFNDKGMGPVPKSWNGTCQEGVAFNASHCNRKLIGAQYYLKGYEAHYGPLNKTRDFRSPRDVNGHGTHVAATVGGRRVANASAIGGFAKGTATGGAPNVRLAIYKVCWPVPNKTSAQGTACLPDDILTAFDDAIANGVHVLSISLGSLPIKTYYTQNSIAIGSLNAVKRNIVVACSAGNSGPTPSTVENVAPWIITVGASSIDRVFSSPIMLGNGIIVEDNKIKKKKERNFDFGKEGRRRLSVEANPTMADPVIGATVQVVLEKLLSLTIEKVSSSRDCNKHLRMLTQNVSIIQAFINDAERRQVDDHAVEKWLKMLERVAESAENVFDEFTYESLKAQVMQIRNSPMRKVSDFISHTAFKSKMSRKIKNINEELRVINQLAKDLGLQSLIVSSQQILPFRETDSLVVASDVVGRDNDVAEIKEKMLNMRDEVVLCTIPVVGMGGLGKTTVAKRIFNDEEIEKHFEKRVWLCLPEMSETKSFLEQILQSLTERKLEVQTRDIIVKKLRDELGGKRYLLVSDDLWRVDLPIWDEFVDSLRGVNTSRGNCILVTTRMKQVASTVAVDIRMLGKLTKDHCWSIFKQRAFVDGEVPEEMVNMESRIVEICQGLPLAVSVLGGLLRNKERHEWQAILDCNPLVVGEGDNGENRIMKILKLSYDYLPSPHLKKCFAYFAMFPKDFKFEKDQLIQLWMAEGFLRPCQETPVMEDVGNKFFQLLLQNSLLQDVNLDEHNNITHYKMHDLVHDLAADIFKSKLFDSKSVGGENLSQVRYFGWDSPSDQIDKIIEPGRLSTLFSRSNHISNDMLLSFQFLRVLNLSSSGIEELSASIGKLIYLRYLDLSNTNIKALPNSICKLYNLQTFRVNYCCSLMEFPDKMGNMISLKHIYYRSNYPTWRSWCIINEHFQMPLNMRQLTCLQTLQFFKVGLEKGRRIEELGHLKNLRGELMINNLQLVRNRKEAGRAYLQEKPNICKLAYLWSDDESEDREINDEYVLDGLQPHPNLKTLVVVNYLGTRFPSWFSEESLTNLVKLKLSGCKRCKEIPSLGQLKLLQHLELIGFHELECIGPTFYGVEVNNNGSSNNNTNIQVFPLLKELVLRNMSSLTEWKEVQLLPTGNHGRDGVGVRIFPALEKLRISSCPLLKSTPNQFEILHEVAIERVNSEMPLLNLCSNLTSLVDLIVDDVKELTCFPDEMLHNNVSLEHLRVLNCREFRELPQSLYNLRSLKSLRIERCNNFSSFPVPSGENHFTSLRSLELSNCDGLTSLPSEMLERCRSLESLKVNKCNNLVSFPLHVWEMPSLSYLNISKCLKLDSVPARGLHRLTGLQELCIGPFSEMMDFEAFQLIFSGIQQLSSLPKLEVYGNRQWDSLPYQLMQLSSLTEIGINDFGIKTLPDRFGNLTSLETLELVRCRRLQHLDFLDAMPKLRHLEIRDCPSLEALLDGLVNLVSLQELTLWFCRKLQHLPSRDAMLRLTKLRLSFTTRAKRSSPFRPCLGTEKPFPGTEVYI</sequence>
<dbReference type="PRINTS" id="PR00364">
    <property type="entry name" value="DISEASERSIST"/>
</dbReference>
<dbReference type="Gene3D" id="3.40.50.300">
    <property type="entry name" value="P-loop containing nucleotide triphosphate hydrolases"/>
    <property type="match status" value="1"/>
</dbReference>
<evidence type="ECO:0000259" key="9">
    <source>
        <dbReference type="Pfam" id="PF00931"/>
    </source>
</evidence>
<dbReference type="Gene3D" id="3.50.30.30">
    <property type="match status" value="1"/>
</dbReference>
<dbReference type="Pfam" id="PF25019">
    <property type="entry name" value="LRR_R13L1-DRL21"/>
    <property type="match status" value="2"/>
</dbReference>
<gene>
    <name evidence="15" type="ORF">MTR67_045336</name>
</gene>
<keyword evidence="4" id="KW-0547">Nucleotide-binding</keyword>
<dbReference type="GO" id="GO:0006508">
    <property type="term" value="P:proteolysis"/>
    <property type="evidence" value="ECO:0007669"/>
    <property type="project" value="InterPro"/>
</dbReference>
<keyword evidence="3" id="KW-0677">Repeat</keyword>
<dbReference type="EMBL" id="CP133621">
    <property type="protein sequence ID" value="WMV51951.1"/>
    <property type="molecule type" value="Genomic_DNA"/>
</dbReference>
<dbReference type="FunFam" id="1.10.10.10:FF:000322">
    <property type="entry name" value="Probable disease resistance protein At1g63360"/>
    <property type="match status" value="1"/>
</dbReference>
<dbReference type="GO" id="GO:0004252">
    <property type="term" value="F:serine-type endopeptidase activity"/>
    <property type="evidence" value="ECO:0007669"/>
    <property type="project" value="InterPro"/>
</dbReference>
<evidence type="ECO:0000259" key="8">
    <source>
        <dbReference type="Pfam" id="PF00082"/>
    </source>
</evidence>
<feature type="domain" description="Disease resistance N-terminal" evidence="11">
    <location>
        <begin position="634"/>
        <end position="716"/>
    </location>
</feature>
<dbReference type="PROSITE" id="PS51892">
    <property type="entry name" value="SUBTILASE"/>
    <property type="match status" value="1"/>
</dbReference>
<keyword evidence="2" id="KW-0433">Leucine-rich repeat</keyword>
<protein>
    <submittedName>
        <fullName evidence="15">Uncharacterized protein</fullName>
    </submittedName>
</protein>
<dbReference type="InterPro" id="IPR034197">
    <property type="entry name" value="Peptidases_S8_3"/>
</dbReference>
<evidence type="ECO:0000256" key="6">
    <source>
        <dbReference type="ARBA" id="ARBA00022840"/>
    </source>
</evidence>
<dbReference type="InterPro" id="IPR000209">
    <property type="entry name" value="Peptidase_S8/S53_dom"/>
</dbReference>
<dbReference type="InterPro" id="IPR002182">
    <property type="entry name" value="NB-ARC"/>
</dbReference>
<comment type="caution">
    <text evidence="7">Lacks conserved residue(s) required for the propagation of feature annotation.</text>
</comment>
<dbReference type="InterPro" id="IPR036852">
    <property type="entry name" value="Peptidase_S8/S53_dom_sf"/>
</dbReference>
<reference evidence="15" key="1">
    <citation type="submission" date="2023-08" db="EMBL/GenBank/DDBJ databases">
        <title>A de novo genome assembly of Solanum verrucosum Schlechtendal, a Mexican diploid species geographically isolated from the other diploid A-genome species in potato relatives.</title>
        <authorList>
            <person name="Hosaka K."/>
        </authorList>
    </citation>
    <scope>NUCLEOTIDE SEQUENCE</scope>
    <source>
        <tissue evidence="15">Young leaves</tissue>
    </source>
</reference>
<dbReference type="Gene3D" id="3.40.50.200">
    <property type="entry name" value="Peptidase S8/S53 domain"/>
    <property type="match status" value="1"/>
</dbReference>
<evidence type="ECO:0000259" key="11">
    <source>
        <dbReference type="Pfam" id="PF18052"/>
    </source>
</evidence>
<dbReference type="InterPro" id="IPR055414">
    <property type="entry name" value="LRR_R13L4/SHOC2-like"/>
</dbReference>
<feature type="domain" description="Peptidase S8/S53" evidence="8">
    <location>
        <begin position="359"/>
        <end position="577"/>
    </location>
</feature>
<dbReference type="GO" id="GO:0006952">
    <property type="term" value="P:defense response"/>
    <property type="evidence" value="ECO:0007669"/>
    <property type="project" value="UniProtKB-KW"/>
</dbReference>
<dbReference type="Gene3D" id="3.80.10.10">
    <property type="entry name" value="Ribonuclease Inhibitor"/>
    <property type="match status" value="5"/>
</dbReference>
<keyword evidence="16" id="KW-1185">Reference proteome</keyword>
<dbReference type="GO" id="GO:0043531">
    <property type="term" value="F:ADP binding"/>
    <property type="evidence" value="ECO:0007669"/>
    <property type="project" value="InterPro"/>
</dbReference>
<evidence type="ECO:0000313" key="16">
    <source>
        <dbReference type="Proteomes" id="UP001234989"/>
    </source>
</evidence>
<feature type="domain" description="NB-ARC" evidence="9">
    <location>
        <begin position="792"/>
        <end position="962"/>
    </location>
</feature>
<keyword evidence="5" id="KW-0611">Plant defense</keyword>
<organism evidence="15 16">
    <name type="scientific">Solanum verrucosum</name>
    <dbReference type="NCBI Taxonomy" id="315347"/>
    <lineage>
        <taxon>Eukaryota</taxon>
        <taxon>Viridiplantae</taxon>
        <taxon>Streptophyta</taxon>
        <taxon>Embryophyta</taxon>
        <taxon>Tracheophyta</taxon>
        <taxon>Spermatophyta</taxon>
        <taxon>Magnoliopsida</taxon>
        <taxon>eudicotyledons</taxon>
        <taxon>Gunneridae</taxon>
        <taxon>Pentapetalae</taxon>
        <taxon>asterids</taxon>
        <taxon>lamiids</taxon>
        <taxon>Solanales</taxon>
        <taxon>Solanaceae</taxon>
        <taxon>Solanoideae</taxon>
        <taxon>Solaneae</taxon>
        <taxon>Solanum</taxon>
    </lineage>
</organism>
<keyword evidence="6" id="KW-0067">ATP-binding</keyword>
<evidence type="ECO:0000259" key="12">
    <source>
        <dbReference type="Pfam" id="PF23559"/>
    </source>
</evidence>
<dbReference type="InterPro" id="IPR032675">
    <property type="entry name" value="LRR_dom_sf"/>
</dbReference>
<dbReference type="SUPFAM" id="SSF52058">
    <property type="entry name" value="L domain-like"/>
    <property type="match status" value="3"/>
</dbReference>
<dbReference type="Pfam" id="PF00082">
    <property type="entry name" value="Peptidase_S8"/>
    <property type="match status" value="1"/>
</dbReference>
<dbReference type="Gene3D" id="1.10.10.10">
    <property type="entry name" value="Winged helix-like DNA-binding domain superfamily/Winged helix DNA-binding domain"/>
    <property type="match status" value="1"/>
</dbReference>
<dbReference type="PANTHER" id="PTHR36766:SF70">
    <property type="entry name" value="DISEASE RESISTANCE PROTEIN RGA4"/>
    <property type="match status" value="1"/>
</dbReference>
<dbReference type="Gene3D" id="1.10.8.430">
    <property type="entry name" value="Helical domain of apoptotic protease-activating factors"/>
    <property type="match status" value="1"/>
</dbReference>
<feature type="domain" description="Disease resistance R13L4/SHOC-2-like LRR" evidence="13">
    <location>
        <begin position="1720"/>
        <end position="1850"/>
    </location>
</feature>
<dbReference type="InterPro" id="IPR037045">
    <property type="entry name" value="S8pro/Inhibitor_I9_sf"/>
</dbReference>
<dbReference type="InterPro" id="IPR056789">
    <property type="entry name" value="LRR_R13L1-DRL21"/>
</dbReference>
<evidence type="ECO:0000313" key="15">
    <source>
        <dbReference type="EMBL" id="WMV51951.1"/>
    </source>
</evidence>
<dbReference type="SUPFAM" id="SSF52743">
    <property type="entry name" value="Subtilisin-like"/>
    <property type="match status" value="1"/>
</dbReference>
<feature type="domain" description="Inhibitor I9" evidence="10">
    <location>
        <begin position="278"/>
        <end position="321"/>
    </location>
</feature>
<proteinExistence type="inferred from homology"/>
<evidence type="ECO:0000256" key="2">
    <source>
        <dbReference type="ARBA" id="ARBA00022614"/>
    </source>
</evidence>
<evidence type="ECO:0000259" key="14">
    <source>
        <dbReference type="Pfam" id="PF25019"/>
    </source>
</evidence>
<evidence type="ECO:0000256" key="5">
    <source>
        <dbReference type="ARBA" id="ARBA00022821"/>
    </source>
</evidence>
<dbReference type="InterPro" id="IPR036388">
    <property type="entry name" value="WH-like_DNA-bd_sf"/>
</dbReference>
<dbReference type="Pfam" id="PF23598">
    <property type="entry name" value="LRR_14"/>
    <property type="match status" value="1"/>
</dbReference>
<evidence type="ECO:0000259" key="13">
    <source>
        <dbReference type="Pfam" id="PF23598"/>
    </source>
</evidence>
<dbReference type="PANTHER" id="PTHR36766">
    <property type="entry name" value="PLANT BROAD-SPECTRUM MILDEW RESISTANCE PROTEIN RPW8"/>
    <property type="match status" value="1"/>
</dbReference>
<comment type="similarity">
    <text evidence="1">Belongs to the disease resistance NB-LRR family.</text>
</comment>
<feature type="domain" description="R13L1/DRL21-like LRR repeat region" evidence="14">
    <location>
        <begin position="1306"/>
        <end position="1430"/>
    </location>
</feature>
<evidence type="ECO:0000256" key="1">
    <source>
        <dbReference type="ARBA" id="ARBA00008894"/>
    </source>
</evidence>
<dbReference type="Pfam" id="PF00931">
    <property type="entry name" value="NB-ARC"/>
    <property type="match status" value="1"/>
</dbReference>
<feature type="domain" description="Disease resistance protein winged helix" evidence="12">
    <location>
        <begin position="1050"/>
        <end position="1122"/>
    </location>
</feature>
<evidence type="ECO:0000256" key="4">
    <source>
        <dbReference type="ARBA" id="ARBA00022741"/>
    </source>
</evidence>
<evidence type="ECO:0000259" key="10">
    <source>
        <dbReference type="Pfam" id="PF05922"/>
    </source>
</evidence>
<comment type="similarity">
    <text evidence="7">Belongs to the peptidase S8 family.</text>
</comment>
<dbReference type="InterPro" id="IPR010259">
    <property type="entry name" value="S8pro/Inhibitor_I9"/>
</dbReference>
<dbReference type="GO" id="GO:0051707">
    <property type="term" value="P:response to other organism"/>
    <property type="evidence" value="ECO:0007669"/>
    <property type="project" value="UniProtKB-ARBA"/>
</dbReference>
<dbReference type="Pfam" id="PF05922">
    <property type="entry name" value="Inhibitor_I9"/>
    <property type="match status" value="1"/>
</dbReference>
<name>A0AAF0UV73_SOLVR</name>
<dbReference type="SUPFAM" id="SSF52540">
    <property type="entry name" value="P-loop containing nucleoside triphosphate hydrolases"/>
    <property type="match status" value="1"/>
</dbReference>
<dbReference type="InterPro" id="IPR041118">
    <property type="entry name" value="Rx_N"/>
</dbReference>
<feature type="domain" description="R13L1/DRL21-like LRR repeat region" evidence="14">
    <location>
        <begin position="27"/>
        <end position="151"/>
    </location>
</feature>
<dbReference type="Pfam" id="PF18052">
    <property type="entry name" value="Rx_N"/>
    <property type="match status" value="1"/>
</dbReference>